<dbReference type="InParanoid" id="A0A4S2MQ71"/>
<dbReference type="EMBL" id="ML220132">
    <property type="protein sequence ID" value="TGZ79350.1"/>
    <property type="molecule type" value="Genomic_DNA"/>
</dbReference>
<accession>A0A4S2MQ71</accession>
<evidence type="ECO:0000256" key="1">
    <source>
        <dbReference type="SAM" id="MobiDB-lite"/>
    </source>
</evidence>
<organism evidence="2 3">
    <name type="scientific">Ascodesmis nigricans</name>
    <dbReference type="NCBI Taxonomy" id="341454"/>
    <lineage>
        <taxon>Eukaryota</taxon>
        <taxon>Fungi</taxon>
        <taxon>Dikarya</taxon>
        <taxon>Ascomycota</taxon>
        <taxon>Pezizomycotina</taxon>
        <taxon>Pezizomycetes</taxon>
        <taxon>Pezizales</taxon>
        <taxon>Ascodesmidaceae</taxon>
        <taxon>Ascodesmis</taxon>
    </lineage>
</organism>
<sequence>MPTRSQARKSAAPGPATKNLPQDPAEDDPESQILNDDNDEDDEDEDEDDEDNSHALTQLLEQLQKATHQRRKKKHSHLESSFNTALTQATNKHKATLTEQHHHRKKATQTLCTQILTTLQERMQVDAAIETVLQEIEDAITEYELRVKGVVDQVSAALVNLPSLSAVEDGDEEMGEDEEEEGEEEGVMLV</sequence>
<evidence type="ECO:0000313" key="3">
    <source>
        <dbReference type="Proteomes" id="UP000298138"/>
    </source>
</evidence>
<feature type="compositionally biased region" description="Polar residues" evidence="1">
    <location>
        <begin position="54"/>
        <end position="66"/>
    </location>
</feature>
<name>A0A4S2MQ71_9PEZI</name>
<feature type="region of interest" description="Disordered" evidence="1">
    <location>
        <begin position="168"/>
        <end position="190"/>
    </location>
</feature>
<keyword evidence="3" id="KW-1185">Reference proteome</keyword>
<proteinExistence type="predicted"/>
<feature type="compositionally biased region" description="Basic residues" evidence="1">
    <location>
        <begin position="67"/>
        <end position="76"/>
    </location>
</feature>
<reference evidence="2 3" key="1">
    <citation type="submission" date="2019-04" db="EMBL/GenBank/DDBJ databases">
        <title>Comparative genomics and transcriptomics to analyze fruiting body development in filamentous ascomycetes.</title>
        <authorList>
            <consortium name="DOE Joint Genome Institute"/>
            <person name="Lutkenhaus R."/>
            <person name="Traeger S."/>
            <person name="Breuer J."/>
            <person name="Kuo A."/>
            <person name="Lipzen A."/>
            <person name="Pangilinan J."/>
            <person name="Dilworth D."/>
            <person name="Sandor L."/>
            <person name="Poggeler S."/>
            <person name="Barry K."/>
            <person name="Grigoriev I.V."/>
            <person name="Nowrousian M."/>
        </authorList>
    </citation>
    <scope>NUCLEOTIDE SEQUENCE [LARGE SCALE GENOMIC DNA]</scope>
    <source>
        <strain evidence="2 3">CBS 389.68</strain>
    </source>
</reference>
<feature type="region of interest" description="Disordered" evidence="1">
    <location>
        <begin position="1"/>
        <end position="84"/>
    </location>
</feature>
<gene>
    <name evidence="2" type="ORF">EX30DRAFT_397144</name>
</gene>
<dbReference type="Proteomes" id="UP000298138">
    <property type="component" value="Unassembled WGS sequence"/>
</dbReference>
<evidence type="ECO:0000313" key="2">
    <source>
        <dbReference type="EMBL" id="TGZ79350.1"/>
    </source>
</evidence>
<protein>
    <submittedName>
        <fullName evidence="2">Uncharacterized protein</fullName>
    </submittedName>
</protein>
<feature type="compositionally biased region" description="Acidic residues" evidence="1">
    <location>
        <begin position="24"/>
        <end position="51"/>
    </location>
</feature>
<dbReference type="AlphaFoldDB" id="A0A4S2MQ71"/>